<feature type="transmembrane region" description="Helical" evidence="1">
    <location>
        <begin position="59"/>
        <end position="86"/>
    </location>
</feature>
<evidence type="ECO:0000256" key="1">
    <source>
        <dbReference type="SAM" id="Phobius"/>
    </source>
</evidence>
<evidence type="ECO:0000313" key="2">
    <source>
        <dbReference type="EMBL" id="GEQ36242.1"/>
    </source>
</evidence>
<feature type="transmembrane region" description="Helical" evidence="1">
    <location>
        <begin position="12"/>
        <end position="33"/>
    </location>
</feature>
<name>A0AAV3WVS1_9LACT</name>
<keyword evidence="1" id="KW-0812">Transmembrane</keyword>
<evidence type="ECO:0000313" key="3">
    <source>
        <dbReference type="Proteomes" id="UP000887127"/>
    </source>
</evidence>
<reference evidence="2" key="1">
    <citation type="submission" date="2019-08" db="EMBL/GenBank/DDBJ databases">
        <title>Marinilactibacillus psychrotolerans M13-2T whole genome sequencing project.</title>
        <authorList>
            <person name="Ishikawa M."/>
            <person name="Suzuki T."/>
            <person name="Matsutani M."/>
        </authorList>
    </citation>
    <scope>NUCLEOTIDE SEQUENCE</scope>
    <source>
        <strain evidence="2">M13-2T</strain>
    </source>
</reference>
<dbReference type="EMBL" id="BKBI01000011">
    <property type="protein sequence ID" value="GEQ36242.1"/>
    <property type="molecule type" value="Genomic_DNA"/>
</dbReference>
<feature type="transmembrane region" description="Helical" evidence="1">
    <location>
        <begin position="153"/>
        <end position="172"/>
    </location>
</feature>
<organism evidence="2 3">
    <name type="scientific">Marinilactibacillus psychrotolerans</name>
    <dbReference type="NCBI Taxonomy" id="191770"/>
    <lineage>
        <taxon>Bacteria</taxon>
        <taxon>Bacillati</taxon>
        <taxon>Bacillota</taxon>
        <taxon>Bacilli</taxon>
        <taxon>Lactobacillales</taxon>
        <taxon>Carnobacteriaceae</taxon>
        <taxon>Marinilactibacillus</taxon>
    </lineage>
</organism>
<dbReference type="Proteomes" id="UP000887127">
    <property type="component" value="Unassembled WGS sequence"/>
</dbReference>
<proteinExistence type="predicted"/>
<keyword evidence="1" id="KW-0472">Membrane</keyword>
<feature type="transmembrane region" description="Helical" evidence="1">
    <location>
        <begin position="98"/>
        <end position="116"/>
    </location>
</feature>
<feature type="transmembrane region" description="Helical" evidence="1">
    <location>
        <begin position="122"/>
        <end position="141"/>
    </location>
</feature>
<dbReference type="AlphaFoldDB" id="A0AAV3WVS1"/>
<keyword evidence="1" id="KW-1133">Transmembrane helix</keyword>
<comment type="caution">
    <text evidence="2">The sequence shown here is derived from an EMBL/GenBank/DDBJ whole genome shotgun (WGS) entry which is preliminary data.</text>
</comment>
<gene>
    <name evidence="2" type="ORF">M132T_17500</name>
</gene>
<protein>
    <submittedName>
        <fullName evidence="2">Uncharacterized protein</fullName>
    </submittedName>
</protein>
<accession>A0AAV3WVS1</accession>
<sequence length="174" mass="20196">MMDKKEIKKNDSLFLVFFIPFIVTNVLLFFELINSNDYLKDLLQDSQNLLEINTFKFNLFMGIIVVLFNVIILFVTFLFIKIVIQLVLRKEFFHERDLLITLLLSASLSAITSLLLSEFFSIGYFALSITTSILEYVMFVLLYRVNIKDNKEVIMVAGVKLILLTANIIFVITM</sequence>